<dbReference type="Proteomes" id="UP000539146">
    <property type="component" value="Unassembled WGS sequence"/>
</dbReference>
<dbReference type="InterPro" id="IPR002656">
    <property type="entry name" value="Acyl_transf_3_dom"/>
</dbReference>
<keyword evidence="5" id="KW-0808">Transferase</keyword>
<feature type="transmembrane region" description="Helical" evidence="2">
    <location>
        <begin position="346"/>
        <end position="363"/>
    </location>
</feature>
<dbReference type="InterPro" id="IPR050879">
    <property type="entry name" value="Acyltransferase_3"/>
</dbReference>
<evidence type="ECO:0000256" key="1">
    <source>
        <dbReference type="SAM" id="MobiDB-lite"/>
    </source>
</evidence>
<dbReference type="Pfam" id="PF19040">
    <property type="entry name" value="SGNH"/>
    <property type="match status" value="1"/>
</dbReference>
<evidence type="ECO:0000313" key="6">
    <source>
        <dbReference type="Proteomes" id="UP000539146"/>
    </source>
</evidence>
<comment type="caution">
    <text evidence="5">The sequence shown here is derived from an EMBL/GenBank/DDBJ whole genome shotgun (WGS) entry which is preliminary data.</text>
</comment>
<keyword evidence="2" id="KW-0472">Membrane</keyword>
<evidence type="ECO:0000259" key="3">
    <source>
        <dbReference type="Pfam" id="PF01757"/>
    </source>
</evidence>
<dbReference type="EMBL" id="JABMCG010000095">
    <property type="protein sequence ID" value="NUU27972.1"/>
    <property type="molecule type" value="Genomic_DNA"/>
</dbReference>
<feature type="domain" description="Acyltransferase 3" evidence="3">
    <location>
        <begin position="31"/>
        <end position="362"/>
    </location>
</feature>
<evidence type="ECO:0000256" key="2">
    <source>
        <dbReference type="SAM" id="Phobius"/>
    </source>
</evidence>
<feature type="transmembrane region" description="Helical" evidence="2">
    <location>
        <begin position="252"/>
        <end position="272"/>
    </location>
</feature>
<gene>
    <name evidence="5" type="ORF">HP467_07580</name>
</gene>
<dbReference type="Pfam" id="PF01757">
    <property type="entry name" value="Acyl_transf_3"/>
    <property type="match status" value="1"/>
</dbReference>
<proteinExistence type="predicted"/>
<feature type="transmembrane region" description="Helical" evidence="2">
    <location>
        <begin position="54"/>
        <end position="76"/>
    </location>
</feature>
<keyword evidence="2" id="KW-1133">Transmembrane helix</keyword>
<organism evidence="5 6">
    <name type="scientific">Curtobacterium citreum</name>
    <dbReference type="NCBI Taxonomy" id="2036"/>
    <lineage>
        <taxon>Bacteria</taxon>
        <taxon>Bacillati</taxon>
        <taxon>Actinomycetota</taxon>
        <taxon>Actinomycetes</taxon>
        <taxon>Micrococcales</taxon>
        <taxon>Microbacteriaceae</taxon>
        <taxon>Curtobacterium</taxon>
    </lineage>
</organism>
<feature type="compositionally biased region" description="Low complexity" evidence="1">
    <location>
        <begin position="1"/>
        <end position="19"/>
    </location>
</feature>
<dbReference type="PANTHER" id="PTHR23028">
    <property type="entry name" value="ACETYLTRANSFERASE"/>
    <property type="match status" value="1"/>
</dbReference>
<dbReference type="AlphaFoldDB" id="A0A850DWP3"/>
<dbReference type="GO" id="GO:0009103">
    <property type="term" value="P:lipopolysaccharide biosynthetic process"/>
    <property type="evidence" value="ECO:0007669"/>
    <property type="project" value="TreeGrafter"/>
</dbReference>
<feature type="transmembrane region" description="Helical" evidence="2">
    <location>
        <begin position="278"/>
        <end position="298"/>
    </location>
</feature>
<sequence>MSTAIGAGTAPAPTAAPPAAHRRRDTTRWDVQGLRAFAVLAVVVYHLWPRALPGGFVGVDVFFVISGYLITGHLLREQVATGRIALARFWARRAKRLLPGAFLTIAATGAAVLAVVPSALWSQYGRELIASTVYVQNWELAASAVDYLDAENKPSPFQHFWSLSVEEQFYIALPVLLILLTAALRRRLAPATTARLLLGSVAVLSFAWSLHQTATSPDVAYFSTATRAWEFALGGLAATLTLPRARTTRARAVRLATATVGAVALVVSLAVIHPSTPFPGVAAVLPVVGATLLVTFGASTVFESIGALRPVAFTGRVSYALYLWHWPFVVIVPIVLGHAMNDLTKAAVLVVAYGIAAVTTVFVEEPLRFSRWVAALRPRRVAVLGVVGSLVVVALGASTLAAVHVQEQQAAASTQHVRSGAVRCFGAAAAIGTAKPCTDPALADIRVPAPAAAAKDDPNKLACWNTVFRVCALGKTTGYTKRFVALGDSHNNALIGAYDELGREQGWRIDLSGSGGCYLTTARQDAPDDATTNACTEWKHQAIAYVQEHRSELAGVLVTHSSSLRQVEPPAGESQADATVQGMVDAWQQAAGDRLPVIAIRDNPVAREDVILCVSRMSGATDDSCDRPRADALTPTDHSAEAVAAFRAAGGRATLVDFTDLYCTEDVCPPVIGGVLVYRDSSHVTRTWAATLVPYLARAVESTVAAR</sequence>
<keyword evidence="2" id="KW-0812">Transmembrane</keyword>
<feature type="transmembrane region" description="Helical" evidence="2">
    <location>
        <begin position="319"/>
        <end position="340"/>
    </location>
</feature>
<evidence type="ECO:0000259" key="4">
    <source>
        <dbReference type="Pfam" id="PF19040"/>
    </source>
</evidence>
<feature type="transmembrane region" description="Helical" evidence="2">
    <location>
        <begin position="168"/>
        <end position="184"/>
    </location>
</feature>
<reference evidence="5 6" key="1">
    <citation type="submission" date="2020-05" db="EMBL/GenBank/DDBJ databases">
        <title>Genome Sequencing of Type Strains.</title>
        <authorList>
            <person name="Lemaire J.F."/>
            <person name="Inderbitzin P."/>
            <person name="Gregorio O.A."/>
            <person name="Collins S.B."/>
            <person name="Wespe N."/>
            <person name="Knight-Connoni V."/>
        </authorList>
    </citation>
    <scope>NUCLEOTIDE SEQUENCE [LARGE SCALE GENOMIC DNA]</scope>
    <source>
        <strain evidence="5 6">DSM 20512</strain>
    </source>
</reference>
<dbReference type="PANTHER" id="PTHR23028:SF53">
    <property type="entry name" value="ACYL_TRANSF_3 DOMAIN-CONTAINING PROTEIN"/>
    <property type="match status" value="1"/>
</dbReference>
<dbReference type="InterPro" id="IPR043968">
    <property type="entry name" value="SGNH"/>
</dbReference>
<keyword evidence="5" id="KW-0012">Acyltransferase</keyword>
<feature type="transmembrane region" description="Helical" evidence="2">
    <location>
        <begin position="383"/>
        <end position="405"/>
    </location>
</feature>
<feature type="transmembrane region" description="Helical" evidence="2">
    <location>
        <begin position="31"/>
        <end position="48"/>
    </location>
</feature>
<accession>A0A850DWP3</accession>
<protein>
    <submittedName>
        <fullName evidence="5">Acyltransferase</fullName>
    </submittedName>
</protein>
<feature type="domain" description="SGNH" evidence="4">
    <location>
        <begin position="469"/>
        <end position="697"/>
    </location>
</feature>
<dbReference type="RefSeq" id="WP_175325797.1">
    <property type="nucleotide sequence ID" value="NZ_BAAAWP010000001.1"/>
</dbReference>
<dbReference type="GO" id="GO:0016020">
    <property type="term" value="C:membrane"/>
    <property type="evidence" value="ECO:0007669"/>
    <property type="project" value="TreeGrafter"/>
</dbReference>
<feature type="region of interest" description="Disordered" evidence="1">
    <location>
        <begin position="1"/>
        <end position="24"/>
    </location>
</feature>
<name>A0A850DWP3_9MICO</name>
<evidence type="ECO:0000313" key="5">
    <source>
        <dbReference type="EMBL" id="NUU27972.1"/>
    </source>
</evidence>
<dbReference type="GO" id="GO:0016747">
    <property type="term" value="F:acyltransferase activity, transferring groups other than amino-acyl groups"/>
    <property type="evidence" value="ECO:0007669"/>
    <property type="project" value="InterPro"/>
</dbReference>
<feature type="transmembrane region" description="Helical" evidence="2">
    <location>
        <begin position="97"/>
        <end position="121"/>
    </location>
</feature>